<dbReference type="InterPro" id="IPR002931">
    <property type="entry name" value="Transglutaminase-like"/>
</dbReference>
<feature type="active site" evidence="7">
    <location>
        <position position="292"/>
    </location>
</feature>
<gene>
    <name evidence="10" type="ORF">CUNI_LOCUS19668</name>
</gene>
<feature type="binding site" evidence="8">
    <location>
        <position position="386"/>
    </location>
    <ligand>
        <name>Ca(2+)</name>
        <dbReference type="ChEBI" id="CHEBI:29108"/>
    </ligand>
</feature>
<dbReference type="InterPro" id="IPR036985">
    <property type="entry name" value="Transglutaminase-like_sf"/>
</dbReference>
<dbReference type="PANTHER" id="PTHR11590:SF40">
    <property type="entry name" value="HEMOCYTE PROTEIN-GLUTAMINE GAMMA-GLUTAMYLTRANSFERASE-LIKE PROTEIN"/>
    <property type="match status" value="1"/>
</dbReference>
<keyword evidence="5" id="KW-0012">Acyltransferase</keyword>
<dbReference type="SUPFAM" id="SSF81296">
    <property type="entry name" value="E set domains"/>
    <property type="match status" value="1"/>
</dbReference>
<feature type="active site" evidence="7">
    <location>
        <position position="269"/>
    </location>
</feature>
<dbReference type="Gene3D" id="2.60.40.10">
    <property type="entry name" value="Immunoglobulins"/>
    <property type="match status" value="3"/>
</dbReference>
<feature type="domain" description="Transglutaminase-like" evidence="9">
    <location>
        <begin position="202"/>
        <end position="295"/>
    </location>
</feature>
<keyword evidence="4 8" id="KW-0106">Calcium</keyword>
<feature type="non-terminal residue" evidence="10">
    <location>
        <position position="1"/>
    </location>
</feature>
<dbReference type="InterPro" id="IPR050779">
    <property type="entry name" value="Transglutaminase"/>
</dbReference>
<evidence type="ECO:0000256" key="7">
    <source>
        <dbReference type="PIRSR" id="PIRSR000459-1"/>
    </source>
</evidence>
<feature type="binding site" evidence="8">
    <location>
        <position position="332"/>
    </location>
    <ligand>
        <name>Ca(2+)</name>
        <dbReference type="ChEBI" id="CHEBI:29108"/>
    </ligand>
</feature>
<organism evidence="10 11">
    <name type="scientific">Candidula unifasciata</name>
    <dbReference type="NCBI Taxonomy" id="100452"/>
    <lineage>
        <taxon>Eukaryota</taxon>
        <taxon>Metazoa</taxon>
        <taxon>Spiralia</taxon>
        <taxon>Lophotrochozoa</taxon>
        <taxon>Mollusca</taxon>
        <taxon>Gastropoda</taxon>
        <taxon>Heterobranchia</taxon>
        <taxon>Euthyneura</taxon>
        <taxon>Panpulmonata</taxon>
        <taxon>Eupulmonata</taxon>
        <taxon>Stylommatophora</taxon>
        <taxon>Helicina</taxon>
        <taxon>Helicoidea</taxon>
        <taxon>Geomitridae</taxon>
        <taxon>Candidula</taxon>
    </lineage>
</organism>
<evidence type="ECO:0000256" key="8">
    <source>
        <dbReference type="PIRSR" id="PIRSR000459-2"/>
    </source>
</evidence>
<dbReference type="SUPFAM" id="SSF49309">
    <property type="entry name" value="Transglutaminase, two C-terminal domains"/>
    <property type="match status" value="2"/>
</dbReference>
<dbReference type="InterPro" id="IPR014756">
    <property type="entry name" value="Ig_E-set"/>
</dbReference>
<keyword evidence="11" id="KW-1185">Reference proteome</keyword>
<feature type="binding site" evidence="8">
    <location>
        <position position="334"/>
    </location>
    <ligand>
        <name>Ca(2+)</name>
        <dbReference type="ChEBI" id="CHEBI:29108"/>
    </ligand>
</feature>
<dbReference type="Proteomes" id="UP000678393">
    <property type="component" value="Unassembled WGS sequence"/>
</dbReference>
<dbReference type="InterPro" id="IPR023608">
    <property type="entry name" value="Transglutaminase_animal"/>
</dbReference>
<dbReference type="SMART" id="SM00460">
    <property type="entry name" value="TGc"/>
    <property type="match status" value="1"/>
</dbReference>
<evidence type="ECO:0000259" key="9">
    <source>
        <dbReference type="SMART" id="SM00460"/>
    </source>
</evidence>
<comment type="similarity">
    <text evidence="1">Belongs to the transglutaminase superfamily. Transglutaminase family.</text>
</comment>
<dbReference type="GO" id="GO:0003810">
    <property type="term" value="F:protein-glutamine gamma-glutamyltransferase activity"/>
    <property type="evidence" value="ECO:0007669"/>
    <property type="project" value="UniProtKB-EC"/>
</dbReference>
<evidence type="ECO:0000256" key="2">
    <source>
        <dbReference type="ARBA" id="ARBA00022679"/>
    </source>
</evidence>
<evidence type="ECO:0000256" key="4">
    <source>
        <dbReference type="ARBA" id="ARBA00022837"/>
    </source>
</evidence>
<feature type="active site" evidence="7">
    <location>
        <position position="210"/>
    </location>
</feature>
<dbReference type="PANTHER" id="PTHR11590">
    <property type="entry name" value="PROTEIN-GLUTAMINE GAMMA-GLUTAMYLTRANSFERASE"/>
    <property type="match status" value="1"/>
</dbReference>
<dbReference type="OrthoDB" id="437511at2759"/>
<name>A0A8S4A1A5_9EUPU</name>
<feature type="binding site" evidence="8">
    <location>
        <position position="381"/>
    </location>
    <ligand>
        <name>Ca(2+)</name>
        <dbReference type="ChEBI" id="CHEBI:29108"/>
    </ligand>
</feature>
<dbReference type="Pfam" id="PF01841">
    <property type="entry name" value="Transglut_core"/>
    <property type="match status" value="1"/>
</dbReference>
<dbReference type="SUPFAM" id="SSF54001">
    <property type="entry name" value="Cysteine proteinases"/>
    <property type="match status" value="1"/>
</dbReference>
<comment type="cofactor">
    <cofactor evidence="8">
        <name>Ca(2+)</name>
        <dbReference type="ChEBI" id="CHEBI:29108"/>
    </cofactor>
    <text evidence="8">Binds 1 Ca(2+) ion per subunit.</text>
</comment>
<dbReference type="PIRSF" id="PIRSF000459">
    <property type="entry name" value="TGM_EBP42"/>
    <property type="match status" value="1"/>
</dbReference>
<dbReference type="EMBL" id="CAJHNH020006791">
    <property type="protein sequence ID" value="CAG5134110.1"/>
    <property type="molecule type" value="Genomic_DNA"/>
</dbReference>
<evidence type="ECO:0000256" key="6">
    <source>
        <dbReference type="ARBA" id="ARBA00024222"/>
    </source>
</evidence>
<dbReference type="InterPro" id="IPR001102">
    <property type="entry name" value="Transglutaminase_N"/>
</dbReference>
<accession>A0A8S4A1A5</accession>
<evidence type="ECO:0000256" key="3">
    <source>
        <dbReference type="ARBA" id="ARBA00022723"/>
    </source>
</evidence>
<dbReference type="GO" id="GO:0046872">
    <property type="term" value="F:metal ion binding"/>
    <property type="evidence" value="ECO:0007669"/>
    <property type="project" value="UniProtKB-KW"/>
</dbReference>
<keyword evidence="3 8" id="KW-0479">Metal-binding</keyword>
<dbReference type="FunFam" id="3.90.260.10:FF:000001">
    <property type="entry name" value="Protein-glutamine gamma-glutamyltransferase 2"/>
    <property type="match status" value="1"/>
</dbReference>
<dbReference type="EC" id="2.3.2.13" evidence="6"/>
<evidence type="ECO:0000313" key="11">
    <source>
        <dbReference type="Proteomes" id="UP000678393"/>
    </source>
</evidence>
<dbReference type="Pfam" id="PF00868">
    <property type="entry name" value="Transglut_N"/>
    <property type="match status" value="1"/>
</dbReference>
<protein>
    <recommendedName>
        <fullName evidence="6">protein-glutamine gamma-glutamyltransferase</fullName>
        <ecNumber evidence="6">2.3.2.13</ecNumber>
    </recommendedName>
</protein>
<sequence length="611" mass="68511">EEPLASNGTYVEFILSEEDNPNNWGAKIVSSQAETITVDIFTPSTCLIAKWAFRVIVVKKENTDVSVYKYNHKNPIYILFNPWCKDDLVYLEDENLLNEYILNESGKIYTGSSTSISGRPWNFGQFETSMLDVAIYLVEESGLKWAARGNPIWIGRRLSAMVNAPDDGGVLEGRWDGEYGDGTSPMAWTGSVAILEEYWKTKRPVMYGQCWVFAGVATTVCRTLGIPARSVTNYSSAHDTDGSITVDHHLKANGEVDRSIKGDSVWNFHVWTEIWTARPDLPLGYGGWQVLDATPQERSDGIYICGPASVSAIKQGDVNLLYDGPFVFAEVNGDKLYWQPDERGVLQCVYVDKNEIGQHISTKAPNSYEREDLTLKYKYAEDTVEERAAVAKANLVGSTRRNVYTPTATDVQFSVEQDSSHTWVGDTFLVGLRVKNNSQQKRSVKGRISVSAMYYNGVMADQLKSEPKLQKVEVKPDEYDGHLKDECMLDVSILAQVKQTRQTFAKKEDFMLRKPHLIAKAPEEIAENEKFKLDVSFTNPLNVTLTLCSVTVDGIAARRIFKQENVLPKGKFATTLVVEPDKTGHGDIIIIFNSKQLLDINTSIPIFVREI</sequence>
<evidence type="ECO:0000256" key="5">
    <source>
        <dbReference type="ARBA" id="ARBA00023315"/>
    </source>
</evidence>
<dbReference type="AlphaFoldDB" id="A0A8S4A1A5"/>
<dbReference type="InterPro" id="IPR038765">
    <property type="entry name" value="Papain-like_cys_pep_sf"/>
</dbReference>
<keyword evidence="2" id="KW-0808">Transferase</keyword>
<dbReference type="Gene3D" id="3.90.260.10">
    <property type="entry name" value="Transglutaminase-like"/>
    <property type="match status" value="1"/>
</dbReference>
<evidence type="ECO:0000313" key="10">
    <source>
        <dbReference type="EMBL" id="CAG5134110.1"/>
    </source>
</evidence>
<evidence type="ECO:0000256" key="1">
    <source>
        <dbReference type="ARBA" id="ARBA00005968"/>
    </source>
</evidence>
<dbReference type="InterPro" id="IPR036238">
    <property type="entry name" value="Transglutaminase_C_sf"/>
</dbReference>
<proteinExistence type="inferred from homology"/>
<reference evidence="10" key="1">
    <citation type="submission" date="2021-04" db="EMBL/GenBank/DDBJ databases">
        <authorList>
            <consortium name="Molecular Ecology Group"/>
        </authorList>
    </citation>
    <scope>NUCLEOTIDE SEQUENCE</scope>
</reference>
<comment type="caution">
    <text evidence="10">The sequence shown here is derived from an EMBL/GenBank/DDBJ whole genome shotgun (WGS) entry which is preliminary data.</text>
</comment>
<dbReference type="InterPro" id="IPR013783">
    <property type="entry name" value="Ig-like_fold"/>
</dbReference>